<dbReference type="PRINTS" id="PR02045">
    <property type="entry name" value="F138DOMAIN"/>
</dbReference>
<reference evidence="1" key="2">
    <citation type="submission" date="2025-08" db="UniProtKB">
        <authorList>
            <consortium name="Ensembl"/>
        </authorList>
    </citation>
    <scope>IDENTIFICATION</scope>
</reference>
<reference evidence="1" key="3">
    <citation type="submission" date="2025-09" db="UniProtKB">
        <authorList>
            <consortium name="Ensembl"/>
        </authorList>
    </citation>
    <scope>IDENTIFICATION</scope>
</reference>
<dbReference type="OMA" id="WRSHFEV"/>
<keyword evidence="2" id="KW-1185">Reference proteome</keyword>
<dbReference type="GeneTree" id="ENSGT01150000287196"/>
<dbReference type="AlphaFoldDB" id="A0A8I3WJU2"/>
<dbReference type="Proteomes" id="UP000008225">
    <property type="component" value="Chromosome 16"/>
</dbReference>
<sequence>WSLTLSCRLEHSVILAHCNLHFPGSSDSPALASQVAGITGAHHQAWLILILIFLIFSGNEISPYWPGWSQTPDLERPAYLGLPKCWDYRTSSTMLNRSDEKEHYYLVPDFQENNSVFYHQV</sequence>
<dbReference type="Ensembl" id="ENSCJAT00000145730.1">
    <property type="protein sequence ID" value="ENSCJAP00000091320.1"/>
    <property type="gene ID" value="ENSCJAG00000074197.1"/>
</dbReference>
<accession>A0A8I3WJU2</accession>
<dbReference type="PANTHER" id="PTHR12138">
    <property type="entry name" value="PRIMATE-EXPANDED PROTEIN FAMILY"/>
    <property type="match status" value="1"/>
</dbReference>
<evidence type="ECO:0000313" key="2">
    <source>
        <dbReference type="Proteomes" id="UP000008225"/>
    </source>
</evidence>
<evidence type="ECO:0000313" key="1">
    <source>
        <dbReference type="Ensembl" id="ENSCJAP00000091320.1"/>
    </source>
</evidence>
<organism evidence="1 2">
    <name type="scientific">Callithrix jacchus</name>
    <name type="common">White-tufted-ear marmoset</name>
    <name type="synonym">Simia Jacchus</name>
    <dbReference type="NCBI Taxonomy" id="9483"/>
    <lineage>
        <taxon>Eukaryota</taxon>
        <taxon>Metazoa</taxon>
        <taxon>Chordata</taxon>
        <taxon>Craniata</taxon>
        <taxon>Vertebrata</taxon>
        <taxon>Euteleostomi</taxon>
        <taxon>Mammalia</taxon>
        <taxon>Eutheria</taxon>
        <taxon>Euarchontoglires</taxon>
        <taxon>Primates</taxon>
        <taxon>Haplorrhini</taxon>
        <taxon>Platyrrhini</taxon>
        <taxon>Cebidae</taxon>
        <taxon>Callitrichinae</taxon>
        <taxon>Callithrix</taxon>
        <taxon>Callithrix</taxon>
    </lineage>
</organism>
<protein>
    <submittedName>
        <fullName evidence="1">Uncharacterized protein</fullName>
    </submittedName>
</protein>
<name>A0A8I3WJU2_CALJA</name>
<dbReference type="PANTHER" id="PTHR12138:SF162">
    <property type="entry name" value="CHROMOSOME UNDETERMINED SCAFFOLD_275, WHOLE GENOME SHOTGUN SEQUENCE"/>
    <property type="match status" value="1"/>
</dbReference>
<reference evidence="1 2" key="1">
    <citation type="submission" date="2009-03" db="EMBL/GenBank/DDBJ databases">
        <authorList>
            <person name="Warren W."/>
            <person name="Ye L."/>
            <person name="Minx P."/>
            <person name="Worley K."/>
            <person name="Gibbs R."/>
            <person name="Wilson R.K."/>
        </authorList>
    </citation>
    <scope>NUCLEOTIDE SEQUENCE [LARGE SCALE GENOMIC DNA]</scope>
</reference>
<proteinExistence type="predicted"/>